<evidence type="ECO:0000313" key="2">
    <source>
        <dbReference type="Ensembl" id="ENSVKKP00000008643.1"/>
    </source>
</evidence>
<dbReference type="AlphaFoldDB" id="A0A8D2JGR5"/>
<sequence length="159" mass="16660">MTTSLTPGSLPAFADRFTAVSTPARSRMVVLGHSLRLPLKTSQAVSWRPAGAEFFGLSHPAIQHLIQSCSGARKCAGYRWFRFEVCRPADGPPPEGLPSGNPGTDYEAFQNQGLAGPVGLDFPTTTPSPPSGNGYAELFLPCGASGGSPIPQSPESDTD</sequence>
<protein>
    <submittedName>
        <fullName evidence="2">Uncharacterized protein</fullName>
    </submittedName>
</protein>
<feature type="region of interest" description="Disordered" evidence="1">
    <location>
        <begin position="89"/>
        <end position="159"/>
    </location>
</feature>
<organism evidence="2 3">
    <name type="scientific">Varanus komodoensis</name>
    <name type="common">Komodo dragon</name>
    <dbReference type="NCBI Taxonomy" id="61221"/>
    <lineage>
        <taxon>Eukaryota</taxon>
        <taxon>Metazoa</taxon>
        <taxon>Chordata</taxon>
        <taxon>Craniata</taxon>
        <taxon>Vertebrata</taxon>
        <taxon>Euteleostomi</taxon>
        <taxon>Lepidosauria</taxon>
        <taxon>Squamata</taxon>
        <taxon>Bifurcata</taxon>
        <taxon>Unidentata</taxon>
        <taxon>Episquamata</taxon>
        <taxon>Toxicofera</taxon>
        <taxon>Anguimorpha</taxon>
        <taxon>Paleoanguimorpha</taxon>
        <taxon>Varanoidea</taxon>
        <taxon>Varanidae</taxon>
        <taxon>Varanus</taxon>
    </lineage>
</organism>
<dbReference type="Gene3D" id="3.30.160.360">
    <property type="match status" value="1"/>
</dbReference>
<dbReference type="GO" id="GO:0005634">
    <property type="term" value="C:nucleus"/>
    <property type="evidence" value="ECO:0007669"/>
    <property type="project" value="InterPro"/>
</dbReference>
<proteinExistence type="predicted"/>
<dbReference type="Ensembl" id="ENSVKKT00000008864.1">
    <property type="protein sequence ID" value="ENSVKKP00000008643.1"/>
    <property type="gene ID" value="ENSVKKG00000006151.1"/>
</dbReference>
<keyword evidence="3" id="KW-1185">Reference proteome</keyword>
<accession>A0A8D2JGR5</accession>
<dbReference type="InterPro" id="IPR003889">
    <property type="entry name" value="FYrich_C"/>
</dbReference>
<reference evidence="2" key="2">
    <citation type="submission" date="2025-09" db="UniProtKB">
        <authorList>
            <consortium name="Ensembl"/>
        </authorList>
    </citation>
    <scope>IDENTIFICATION</scope>
</reference>
<name>A0A8D2JGR5_VARKO</name>
<evidence type="ECO:0000256" key="1">
    <source>
        <dbReference type="SAM" id="MobiDB-lite"/>
    </source>
</evidence>
<dbReference type="Pfam" id="PF05965">
    <property type="entry name" value="FYRC"/>
    <property type="match status" value="1"/>
</dbReference>
<dbReference type="Proteomes" id="UP000694545">
    <property type="component" value="Unplaced"/>
</dbReference>
<evidence type="ECO:0000313" key="3">
    <source>
        <dbReference type="Proteomes" id="UP000694545"/>
    </source>
</evidence>
<reference evidence="2" key="1">
    <citation type="submission" date="2025-08" db="UniProtKB">
        <authorList>
            <consortium name="Ensembl"/>
        </authorList>
    </citation>
    <scope>IDENTIFICATION</scope>
</reference>
<dbReference type="PROSITE" id="PS51543">
    <property type="entry name" value="FYRC"/>
    <property type="match status" value="1"/>
</dbReference>